<keyword evidence="8 10" id="KW-0479">Metal-binding</keyword>
<evidence type="ECO:0000256" key="1">
    <source>
        <dbReference type="ARBA" id="ARBA00000064"/>
    </source>
</evidence>
<comment type="function">
    <text evidence="10">Catalyzes the condensation of the acetyl group of acetyl-CoA with 3-methyl-2-oxobutanoate (2-ketoisovalerate) to form 3-carboxy-3-hydroxy-4-methylpentanoate (2-isopropylmalate).</text>
</comment>
<dbReference type="PANTHER" id="PTHR46911:SF1">
    <property type="entry name" value="2-ISOPROPYLMALATE SYNTHASE"/>
    <property type="match status" value="1"/>
</dbReference>
<comment type="similarity">
    <text evidence="3 10">Belongs to the alpha-IPM synthase/homocitrate synthase family. LeuA type 2 subfamily.</text>
</comment>
<comment type="subcellular location">
    <subcellularLocation>
        <location evidence="10">Cytoplasm</location>
    </subcellularLocation>
</comment>
<proteinExistence type="inferred from homology"/>
<evidence type="ECO:0000313" key="12">
    <source>
        <dbReference type="EMBL" id="AXF85894.1"/>
    </source>
</evidence>
<evidence type="ECO:0000256" key="7">
    <source>
        <dbReference type="ARBA" id="ARBA00022679"/>
    </source>
</evidence>
<feature type="domain" description="Pyruvate carboxyltransferase" evidence="11">
    <location>
        <begin position="36"/>
        <end position="315"/>
    </location>
</feature>
<keyword evidence="6 10" id="KW-0028">Amino-acid biosynthesis</keyword>
<dbReference type="HAMAP" id="MF_00572">
    <property type="entry name" value="LeuA_type2"/>
    <property type="match status" value="1"/>
</dbReference>
<dbReference type="EC" id="2.3.3.13" evidence="4 10"/>
<gene>
    <name evidence="10 12" type="primary">leuA</name>
    <name evidence="12" type="ORF">DTO96_101634</name>
</gene>
<dbReference type="GO" id="GO:0009098">
    <property type="term" value="P:L-leucine biosynthetic process"/>
    <property type="evidence" value="ECO:0007669"/>
    <property type="project" value="UniProtKB-UniRule"/>
</dbReference>
<dbReference type="SUPFAM" id="SSF51569">
    <property type="entry name" value="Aldolase"/>
    <property type="match status" value="1"/>
</dbReference>
<dbReference type="Proteomes" id="UP000252182">
    <property type="component" value="Chromosome"/>
</dbReference>
<organism evidence="12 13">
    <name type="scientific">Ephemeroptericola cinctiostellae</name>
    <dbReference type="NCBI Taxonomy" id="2268024"/>
    <lineage>
        <taxon>Bacteria</taxon>
        <taxon>Pseudomonadati</taxon>
        <taxon>Pseudomonadota</taxon>
        <taxon>Betaproteobacteria</taxon>
        <taxon>Burkholderiales</taxon>
        <taxon>Burkholderiaceae</taxon>
        <taxon>Ephemeroptericola</taxon>
    </lineage>
</organism>
<dbReference type="AlphaFoldDB" id="A0A345DC06"/>
<protein>
    <recommendedName>
        <fullName evidence="4 10">2-isopropylmalate synthase</fullName>
        <ecNumber evidence="4 10">2.3.3.13</ecNumber>
    </recommendedName>
    <alternativeName>
        <fullName evidence="10">Alpha-IPM synthase</fullName>
    </alternativeName>
    <alternativeName>
        <fullName evidence="10">Alpha-isopropylmalate synthase</fullName>
    </alternativeName>
</protein>
<dbReference type="SUPFAM" id="SSF110921">
    <property type="entry name" value="2-isopropylmalate synthase LeuA, allosteric (dimerisation) domain"/>
    <property type="match status" value="1"/>
</dbReference>
<dbReference type="Pfam" id="PF00682">
    <property type="entry name" value="HMGL-like"/>
    <property type="match status" value="1"/>
</dbReference>
<dbReference type="InterPro" id="IPR002034">
    <property type="entry name" value="AIPM/Hcit_synth_CS"/>
</dbReference>
<keyword evidence="9 10" id="KW-0100">Branched-chain amino acid biosynthesis</keyword>
<dbReference type="SUPFAM" id="SSF89000">
    <property type="entry name" value="post-HMGL domain-like"/>
    <property type="match status" value="1"/>
</dbReference>
<dbReference type="InterPro" id="IPR013709">
    <property type="entry name" value="2-isopropylmalate_synth_dimer"/>
</dbReference>
<dbReference type="PROSITE" id="PS50991">
    <property type="entry name" value="PYR_CT"/>
    <property type="match status" value="1"/>
</dbReference>
<evidence type="ECO:0000256" key="5">
    <source>
        <dbReference type="ARBA" id="ARBA00022430"/>
    </source>
</evidence>
<dbReference type="GO" id="GO:0000287">
    <property type="term" value="F:magnesium ion binding"/>
    <property type="evidence" value="ECO:0007669"/>
    <property type="project" value="UniProtKB-UniRule"/>
</dbReference>
<evidence type="ECO:0000256" key="10">
    <source>
        <dbReference type="HAMAP-Rule" id="MF_00572"/>
    </source>
</evidence>
<dbReference type="Gene3D" id="3.30.160.270">
    <property type="match status" value="1"/>
</dbReference>
<comment type="pathway">
    <text evidence="2 10">Amino-acid biosynthesis; L-leucine biosynthesis; L-leucine from 3-methyl-2-oxobutanoate: step 1/4.</text>
</comment>
<sequence length="577" mass="63772">MNTTFKTMDPSKKYRPYPQIDLPNRRWPNNVLTKAPIWLSTDLRDGNQSLIDPMDIDKKLKMFDLLVQIGYKEIEIGFPSASQIEFDFVRKLIEEKRIPDDVTIQALTQARTDLINRTVESLVGAKNAIVHVYNATSPLFREVVYNKTKAETVEIAVKGIQDIKAALAALPADVCAQTQWRLEYSPETFSMTELEFSKEICEAVMSEWGATPDNKVILNLPTTIEVATPNVFADQIEWMHTHLANRESAIISVHPHNDRGTGTACSELAILAGADRVEGCLFGNGERTGNVCLVNLAINLWSQGIDPEVDYSNINEVIRIAEECTQLPVGARHPWAGELVFTAFSGSHQDAIKKGLTRQKDREAAADGDTIMWEVPYLPIDPADLGRSYEAVIRVNAQSGKGGMAYLLERDYDLTLPRLLQVEVARAVQVLADDTGRELSSEQIHEVFVEEFIERKTPVEYIDHTISHHTGVETLRAQIKVNGEDRVIEGRGNGPLSAFVQALNASLGTKFSVGHYSEHDIHSDQAGENAQAACYVQVAHADFSPAYGVGIHENIVTASLIAVVSGINRSGVVAIES</sequence>
<evidence type="ECO:0000259" key="11">
    <source>
        <dbReference type="PROSITE" id="PS50991"/>
    </source>
</evidence>
<dbReference type="InterPro" id="IPR039371">
    <property type="entry name" value="LeuA_N_DRE-TIM"/>
</dbReference>
<dbReference type="PANTHER" id="PTHR46911">
    <property type="match status" value="1"/>
</dbReference>
<dbReference type="InterPro" id="IPR013785">
    <property type="entry name" value="Aldolase_TIM"/>
</dbReference>
<comment type="subunit">
    <text evidence="10">Homodimer.</text>
</comment>
<comment type="catalytic activity">
    <reaction evidence="1 10">
        <text>3-methyl-2-oxobutanoate + acetyl-CoA + H2O = (2S)-2-isopropylmalate + CoA + H(+)</text>
        <dbReference type="Rhea" id="RHEA:21524"/>
        <dbReference type="ChEBI" id="CHEBI:1178"/>
        <dbReference type="ChEBI" id="CHEBI:11851"/>
        <dbReference type="ChEBI" id="CHEBI:15377"/>
        <dbReference type="ChEBI" id="CHEBI:15378"/>
        <dbReference type="ChEBI" id="CHEBI:57287"/>
        <dbReference type="ChEBI" id="CHEBI:57288"/>
        <dbReference type="EC" id="2.3.3.13"/>
    </reaction>
</comment>
<keyword evidence="10" id="KW-0963">Cytoplasm</keyword>
<dbReference type="PROSITE" id="PS00816">
    <property type="entry name" value="AIPM_HOMOCIT_SYNTH_2"/>
    <property type="match status" value="1"/>
</dbReference>
<dbReference type="GO" id="GO:0003985">
    <property type="term" value="F:acetyl-CoA C-acetyltransferase activity"/>
    <property type="evidence" value="ECO:0007669"/>
    <property type="project" value="UniProtKB-UniRule"/>
</dbReference>
<dbReference type="GO" id="GO:0003852">
    <property type="term" value="F:2-isopropylmalate synthase activity"/>
    <property type="evidence" value="ECO:0007669"/>
    <property type="project" value="UniProtKB-UniRule"/>
</dbReference>
<dbReference type="PROSITE" id="PS00815">
    <property type="entry name" value="AIPM_HOMOCIT_SYNTH_1"/>
    <property type="match status" value="1"/>
</dbReference>
<keyword evidence="5 10" id="KW-0432">Leucine biosynthesis</keyword>
<evidence type="ECO:0000313" key="13">
    <source>
        <dbReference type="Proteomes" id="UP000252182"/>
    </source>
</evidence>
<keyword evidence="13" id="KW-1185">Reference proteome</keyword>
<dbReference type="UniPathway" id="UPA00048">
    <property type="reaction ID" value="UER00070"/>
</dbReference>
<feature type="binding site" evidence="10">
    <location>
        <position position="254"/>
    </location>
    <ligand>
        <name>Mg(2+)</name>
        <dbReference type="ChEBI" id="CHEBI:18420"/>
    </ligand>
</feature>
<evidence type="ECO:0000256" key="8">
    <source>
        <dbReference type="ARBA" id="ARBA00022723"/>
    </source>
</evidence>
<dbReference type="Gene3D" id="3.20.20.70">
    <property type="entry name" value="Aldolase class I"/>
    <property type="match status" value="1"/>
</dbReference>
<dbReference type="GO" id="GO:0005737">
    <property type="term" value="C:cytoplasm"/>
    <property type="evidence" value="ECO:0007669"/>
    <property type="project" value="UniProtKB-SubCell"/>
</dbReference>
<dbReference type="Pfam" id="PF22615">
    <property type="entry name" value="IPMS_D2"/>
    <property type="match status" value="1"/>
</dbReference>
<reference evidence="13" key="1">
    <citation type="submission" date="2018-07" db="EMBL/GenBank/DDBJ databases">
        <authorList>
            <person name="Kim H."/>
        </authorList>
    </citation>
    <scope>NUCLEOTIDE SEQUENCE [LARGE SCALE GENOMIC DNA]</scope>
    <source>
        <strain evidence="13">F02</strain>
    </source>
</reference>
<feature type="binding site" evidence="10">
    <location>
        <position position="290"/>
    </location>
    <ligand>
        <name>Mg(2+)</name>
        <dbReference type="ChEBI" id="CHEBI:18420"/>
    </ligand>
</feature>
<feature type="binding site" evidence="10">
    <location>
        <position position="256"/>
    </location>
    <ligand>
        <name>Mg(2+)</name>
        <dbReference type="ChEBI" id="CHEBI:18420"/>
    </ligand>
</feature>
<dbReference type="RefSeq" id="WP_225972461.1">
    <property type="nucleotide sequence ID" value="NZ_CP031124.1"/>
</dbReference>
<dbReference type="EMBL" id="CP031124">
    <property type="protein sequence ID" value="AXF85894.1"/>
    <property type="molecule type" value="Genomic_DNA"/>
</dbReference>
<accession>A0A345DC06</accession>
<evidence type="ECO:0000256" key="4">
    <source>
        <dbReference type="ARBA" id="ARBA00012973"/>
    </source>
</evidence>
<dbReference type="InterPro" id="IPR054692">
    <property type="entry name" value="LeuA-like_post-cat"/>
</dbReference>
<evidence type="ECO:0000256" key="6">
    <source>
        <dbReference type="ARBA" id="ARBA00022605"/>
    </source>
</evidence>
<dbReference type="InterPro" id="IPR036230">
    <property type="entry name" value="LeuA_allosteric_dom_sf"/>
</dbReference>
<comment type="cofactor">
    <cofactor evidence="10">
        <name>Mg(2+)</name>
        <dbReference type="ChEBI" id="CHEBI:18420"/>
    </cofactor>
</comment>
<evidence type="ECO:0000256" key="3">
    <source>
        <dbReference type="ARBA" id="ARBA00009767"/>
    </source>
</evidence>
<dbReference type="NCBIfam" id="TIGR00970">
    <property type="entry name" value="leuA_yeast"/>
    <property type="match status" value="1"/>
</dbReference>
<dbReference type="InterPro" id="IPR000891">
    <property type="entry name" value="PYR_CT"/>
</dbReference>
<dbReference type="KEGG" id="hyf:DTO96_101634"/>
<keyword evidence="10" id="KW-0460">Magnesium</keyword>
<evidence type="ECO:0000256" key="2">
    <source>
        <dbReference type="ARBA" id="ARBA00004689"/>
    </source>
</evidence>
<evidence type="ECO:0000256" key="9">
    <source>
        <dbReference type="ARBA" id="ARBA00023304"/>
    </source>
</evidence>
<feature type="region of interest" description="Regulatory domain" evidence="10">
    <location>
        <begin position="455"/>
        <end position="577"/>
    </location>
</feature>
<dbReference type="CDD" id="cd07942">
    <property type="entry name" value="DRE_TIM_LeuA"/>
    <property type="match status" value="1"/>
</dbReference>
<keyword evidence="7 10" id="KW-0808">Transferase</keyword>
<dbReference type="Pfam" id="PF08502">
    <property type="entry name" value="LeuA_dimer"/>
    <property type="match status" value="1"/>
</dbReference>
<name>A0A345DC06_9BURK</name>
<keyword evidence="12" id="KW-0012">Acyltransferase</keyword>
<dbReference type="NCBIfam" id="NF002991">
    <property type="entry name" value="PRK03739.1"/>
    <property type="match status" value="1"/>
</dbReference>
<feature type="binding site" evidence="10">
    <location>
        <position position="45"/>
    </location>
    <ligand>
        <name>Mg(2+)</name>
        <dbReference type="ChEBI" id="CHEBI:18420"/>
    </ligand>
</feature>
<dbReference type="InterPro" id="IPR005668">
    <property type="entry name" value="IPM_Synthase"/>
</dbReference>
<dbReference type="SMART" id="SM00917">
    <property type="entry name" value="LeuA_dimer"/>
    <property type="match status" value="1"/>
</dbReference>